<dbReference type="PANTHER" id="PTHR31303">
    <property type="entry name" value="CTP-DEPENDENT DIACYLGLYCEROL KINASE 1"/>
    <property type="match status" value="1"/>
</dbReference>
<dbReference type="EMBL" id="VBOR01000035">
    <property type="protein sequence ID" value="TMQ50417.1"/>
    <property type="molecule type" value="Genomic_DNA"/>
</dbReference>
<dbReference type="InterPro" id="IPR037997">
    <property type="entry name" value="Dgk1-like"/>
</dbReference>
<organism evidence="2 3">
    <name type="scientific">Eiseniibacteriota bacterium</name>
    <dbReference type="NCBI Taxonomy" id="2212470"/>
    <lineage>
        <taxon>Bacteria</taxon>
        <taxon>Candidatus Eiseniibacteriota</taxon>
    </lineage>
</organism>
<accession>A0A538SGB5</accession>
<dbReference type="PANTHER" id="PTHR31303:SF1">
    <property type="entry name" value="CTP-DEPENDENT DIACYLGLYCEROL KINASE 1"/>
    <property type="match status" value="1"/>
</dbReference>
<evidence type="ECO:0000256" key="1">
    <source>
        <dbReference type="SAM" id="Phobius"/>
    </source>
</evidence>
<dbReference type="GO" id="GO:0004143">
    <property type="term" value="F:ATP-dependent diacylglycerol kinase activity"/>
    <property type="evidence" value="ECO:0007669"/>
    <property type="project" value="InterPro"/>
</dbReference>
<sequence length="221" mass="23359">MLARLHDPILVLVSIGVVALLLWVLHSRQRARPLPRFLFRKLLHALIGATTLALTALFHSRGWAVVPPALFVVLNASPRLRELLPGLADDPDEARGLWMFPLGVCVVDLLFWDVSNRGAVLAGIAALAFGDPAAALVGTRWGQRRYTRWAHGRSVEGSLAFLLVAGIATAVVAAACPGGPSPLRAAVGCGVTGAIAEAFSPAGVDNLMIPILVSIAYQLLS</sequence>
<keyword evidence="1" id="KW-0812">Transmembrane</keyword>
<keyword evidence="1" id="KW-1133">Transmembrane helix</keyword>
<evidence type="ECO:0000313" key="3">
    <source>
        <dbReference type="Proteomes" id="UP000316292"/>
    </source>
</evidence>
<reference evidence="2 3" key="1">
    <citation type="journal article" date="2019" name="Nat. Microbiol.">
        <title>Mediterranean grassland soil C-N compound turnover is dependent on rainfall and depth, and is mediated by genomically divergent microorganisms.</title>
        <authorList>
            <person name="Diamond S."/>
            <person name="Andeer P.F."/>
            <person name="Li Z."/>
            <person name="Crits-Christoph A."/>
            <person name="Burstein D."/>
            <person name="Anantharaman K."/>
            <person name="Lane K.R."/>
            <person name="Thomas B.C."/>
            <person name="Pan C."/>
            <person name="Northen T.R."/>
            <person name="Banfield J.F."/>
        </authorList>
    </citation>
    <scope>NUCLEOTIDE SEQUENCE [LARGE SCALE GENOMIC DNA]</scope>
    <source>
        <strain evidence="2">WS_1</strain>
    </source>
</reference>
<proteinExistence type="predicted"/>
<gene>
    <name evidence="2" type="ORF">E6K71_02745</name>
</gene>
<protein>
    <recommendedName>
        <fullName evidence="4">Phosphatidate cytidylyltransferase</fullName>
    </recommendedName>
</protein>
<dbReference type="AlphaFoldDB" id="A0A538SGB5"/>
<evidence type="ECO:0008006" key="4">
    <source>
        <dbReference type="Google" id="ProtNLM"/>
    </source>
</evidence>
<evidence type="ECO:0000313" key="2">
    <source>
        <dbReference type="EMBL" id="TMQ50417.1"/>
    </source>
</evidence>
<feature type="transmembrane region" description="Helical" evidence="1">
    <location>
        <begin position="6"/>
        <end position="25"/>
    </location>
</feature>
<feature type="transmembrane region" description="Helical" evidence="1">
    <location>
        <begin position="158"/>
        <end position="175"/>
    </location>
</feature>
<feature type="transmembrane region" description="Helical" evidence="1">
    <location>
        <begin position="37"/>
        <end position="58"/>
    </location>
</feature>
<name>A0A538SGB5_UNCEI</name>
<dbReference type="Proteomes" id="UP000316292">
    <property type="component" value="Unassembled WGS sequence"/>
</dbReference>
<keyword evidence="1" id="KW-0472">Membrane</keyword>
<feature type="transmembrane region" description="Helical" evidence="1">
    <location>
        <begin position="118"/>
        <end position="137"/>
    </location>
</feature>
<comment type="caution">
    <text evidence="2">The sequence shown here is derived from an EMBL/GenBank/DDBJ whole genome shotgun (WGS) entry which is preliminary data.</text>
</comment>